<dbReference type="PANTHER" id="PTHR33294:SF8">
    <property type="entry name" value="OS02G0731500 PROTEIN"/>
    <property type="match status" value="1"/>
</dbReference>
<organism evidence="2 3">
    <name type="scientific">Platanthera guangdongensis</name>
    <dbReference type="NCBI Taxonomy" id="2320717"/>
    <lineage>
        <taxon>Eukaryota</taxon>
        <taxon>Viridiplantae</taxon>
        <taxon>Streptophyta</taxon>
        <taxon>Embryophyta</taxon>
        <taxon>Tracheophyta</taxon>
        <taxon>Spermatophyta</taxon>
        <taxon>Magnoliopsida</taxon>
        <taxon>Liliopsida</taxon>
        <taxon>Asparagales</taxon>
        <taxon>Orchidaceae</taxon>
        <taxon>Orchidoideae</taxon>
        <taxon>Orchideae</taxon>
        <taxon>Orchidinae</taxon>
        <taxon>Platanthera</taxon>
    </lineage>
</organism>
<feature type="transmembrane region" description="Helical" evidence="1">
    <location>
        <begin position="122"/>
        <end position="144"/>
    </location>
</feature>
<dbReference type="InterPro" id="IPR008390">
    <property type="entry name" value="AWPM-19"/>
</dbReference>
<gene>
    <name evidence="2" type="ORF">KSP40_PGU006529</name>
</gene>
<keyword evidence="1" id="KW-0472">Membrane</keyword>
<evidence type="ECO:0000313" key="3">
    <source>
        <dbReference type="Proteomes" id="UP001412067"/>
    </source>
</evidence>
<feature type="transmembrane region" description="Helical" evidence="1">
    <location>
        <begin position="84"/>
        <end position="110"/>
    </location>
</feature>
<sequence length="169" mass="18121">MAAVSWCKGALRAVLVLNTMLYATVLGLAASSINKILDNDVHHRLTGNISTVHFLIFSLISGVMGLCSIAAGLVHLGAWRGDSLAAAVSSALVAWSMTVVTFGFACKLMCFGNHWGANMRALEAFIVIVTVSQLLYLMMLHLGISSSRFGVGYRNYCNAMEYGRADEAV</sequence>
<dbReference type="Proteomes" id="UP001412067">
    <property type="component" value="Unassembled WGS sequence"/>
</dbReference>
<proteinExistence type="predicted"/>
<feature type="transmembrane region" description="Helical" evidence="1">
    <location>
        <begin position="54"/>
        <end position="78"/>
    </location>
</feature>
<evidence type="ECO:0000256" key="1">
    <source>
        <dbReference type="SAM" id="Phobius"/>
    </source>
</evidence>
<keyword evidence="1" id="KW-1133">Transmembrane helix</keyword>
<accession>A0ABR2M7X1</accession>
<keyword evidence="1" id="KW-0812">Transmembrane</keyword>
<name>A0ABR2M7X1_9ASPA</name>
<evidence type="ECO:0000313" key="2">
    <source>
        <dbReference type="EMBL" id="KAK8959735.1"/>
    </source>
</evidence>
<dbReference type="Pfam" id="PF05512">
    <property type="entry name" value="AWPM-19"/>
    <property type="match status" value="1"/>
</dbReference>
<keyword evidence="3" id="KW-1185">Reference proteome</keyword>
<protein>
    <submittedName>
        <fullName evidence="2">Uncharacterized protein</fullName>
    </submittedName>
</protein>
<dbReference type="EMBL" id="JBBWWR010000011">
    <property type="protein sequence ID" value="KAK8959735.1"/>
    <property type="molecule type" value="Genomic_DNA"/>
</dbReference>
<comment type="caution">
    <text evidence="2">The sequence shown here is derived from an EMBL/GenBank/DDBJ whole genome shotgun (WGS) entry which is preliminary data.</text>
</comment>
<reference evidence="2 3" key="1">
    <citation type="journal article" date="2022" name="Nat. Plants">
        <title>Genomes of leafy and leafless Platanthera orchids illuminate the evolution of mycoheterotrophy.</title>
        <authorList>
            <person name="Li M.H."/>
            <person name="Liu K.W."/>
            <person name="Li Z."/>
            <person name="Lu H.C."/>
            <person name="Ye Q.L."/>
            <person name="Zhang D."/>
            <person name="Wang J.Y."/>
            <person name="Li Y.F."/>
            <person name="Zhong Z.M."/>
            <person name="Liu X."/>
            <person name="Yu X."/>
            <person name="Liu D.K."/>
            <person name="Tu X.D."/>
            <person name="Liu B."/>
            <person name="Hao Y."/>
            <person name="Liao X.Y."/>
            <person name="Jiang Y.T."/>
            <person name="Sun W.H."/>
            <person name="Chen J."/>
            <person name="Chen Y.Q."/>
            <person name="Ai Y."/>
            <person name="Zhai J.W."/>
            <person name="Wu S.S."/>
            <person name="Zhou Z."/>
            <person name="Hsiao Y.Y."/>
            <person name="Wu W.L."/>
            <person name="Chen Y.Y."/>
            <person name="Lin Y.F."/>
            <person name="Hsu J.L."/>
            <person name="Li C.Y."/>
            <person name="Wang Z.W."/>
            <person name="Zhao X."/>
            <person name="Zhong W.Y."/>
            <person name="Ma X.K."/>
            <person name="Ma L."/>
            <person name="Huang J."/>
            <person name="Chen G.Z."/>
            <person name="Huang M.Z."/>
            <person name="Huang L."/>
            <person name="Peng D.H."/>
            <person name="Luo Y.B."/>
            <person name="Zou S.Q."/>
            <person name="Chen S.P."/>
            <person name="Lan S."/>
            <person name="Tsai W.C."/>
            <person name="Van de Peer Y."/>
            <person name="Liu Z.J."/>
        </authorList>
    </citation>
    <scope>NUCLEOTIDE SEQUENCE [LARGE SCALE GENOMIC DNA]</scope>
    <source>
        <strain evidence="2">Lor288</strain>
    </source>
</reference>
<feature type="transmembrane region" description="Helical" evidence="1">
    <location>
        <begin position="12"/>
        <end position="33"/>
    </location>
</feature>
<dbReference type="PANTHER" id="PTHR33294">
    <property type="entry name" value="AWPM-19-LIKE FAMILY PROTEIN"/>
    <property type="match status" value="1"/>
</dbReference>